<gene>
    <name evidence="1" type="ORF">CTAYLR_009586</name>
</gene>
<dbReference type="EMBL" id="JAQMWT010000536">
    <property type="protein sequence ID" value="KAJ8599865.1"/>
    <property type="molecule type" value="Genomic_DNA"/>
</dbReference>
<dbReference type="GO" id="GO:0016491">
    <property type="term" value="F:oxidoreductase activity"/>
    <property type="evidence" value="ECO:0007669"/>
    <property type="project" value="TreeGrafter"/>
</dbReference>
<dbReference type="AlphaFoldDB" id="A0AAD7XKY0"/>
<name>A0AAD7XKY0_9STRA</name>
<proteinExistence type="predicted"/>
<evidence type="ECO:0008006" key="3">
    <source>
        <dbReference type="Google" id="ProtNLM"/>
    </source>
</evidence>
<organism evidence="1 2">
    <name type="scientific">Chrysophaeum taylorii</name>
    <dbReference type="NCBI Taxonomy" id="2483200"/>
    <lineage>
        <taxon>Eukaryota</taxon>
        <taxon>Sar</taxon>
        <taxon>Stramenopiles</taxon>
        <taxon>Ochrophyta</taxon>
        <taxon>Pelagophyceae</taxon>
        <taxon>Pelagomonadales</taxon>
        <taxon>Pelagomonadaceae</taxon>
        <taxon>Chrysophaeum</taxon>
    </lineage>
</organism>
<sequence length="474" mass="52380">MLPEGISPEALKIAIEVVERCGALAKEEYLGNSELRPLRAALTPLVWACLERSYEGDKAAARKAHRRALNREKQRAAALERAAADRCALRQARLERLARHQSLVADGPCEAVVVPEIESSPATASRSLASCYSCRARFGRREAHAFYGDAFCPECAALNWSKRAASCDMRGRTAVVTGARVKIGFYVALKLLRAGARVVVTTRFAGDALDRYARESDYEEFRNRLEIVGCDFRDLRAVEALAKYLDERLAGLDVLVNNACQTVRRPKAYYAAALTREAPRDHQIACFGVRDDDREDDGAGIVQVGGGMMVDARKGTSWNARLADVSLVEAAECFAINVLAPLSLCARLKPALLRARAPRFVVMVSAMEGKFNRRKTIYHPHTNAAKAALNMITRTSAADYAADGIYMNAVDTGWVTDERPLEQAQRVARDQGFQTPIDEIDAAARILDPVFSVLRGDVDPYHGLFLKDYRPTEW</sequence>
<dbReference type="PANTHER" id="PTHR43544:SF2">
    <property type="entry name" value="OXIDOREDUCTASE"/>
    <property type="match status" value="1"/>
</dbReference>
<dbReference type="Proteomes" id="UP001230188">
    <property type="component" value="Unassembled WGS sequence"/>
</dbReference>
<evidence type="ECO:0000313" key="1">
    <source>
        <dbReference type="EMBL" id="KAJ8599865.1"/>
    </source>
</evidence>
<protein>
    <recommendedName>
        <fullName evidence="3">SDR family oxidoreductase</fullName>
    </recommendedName>
</protein>
<comment type="caution">
    <text evidence="1">The sequence shown here is derived from an EMBL/GenBank/DDBJ whole genome shotgun (WGS) entry which is preliminary data.</text>
</comment>
<dbReference type="InterPro" id="IPR002347">
    <property type="entry name" value="SDR_fam"/>
</dbReference>
<dbReference type="SUPFAM" id="SSF51735">
    <property type="entry name" value="NAD(P)-binding Rossmann-fold domains"/>
    <property type="match status" value="1"/>
</dbReference>
<keyword evidence="2" id="KW-1185">Reference proteome</keyword>
<dbReference type="PRINTS" id="PR00081">
    <property type="entry name" value="GDHRDH"/>
</dbReference>
<dbReference type="InterPro" id="IPR051468">
    <property type="entry name" value="Fungal_SecMetab_SDRs"/>
</dbReference>
<dbReference type="GO" id="GO:0005737">
    <property type="term" value="C:cytoplasm"/>
    <property type="evidence" value="ECO:0007669"/>
    <property type="project" value="TreeGrafter"/>
</dbReference>
<dbReference type="Pfam" id="PF13561">
    <property type="entry name" value="adh_short_C2"/>
    <property type="match status" value="1"/>
</dbReference>
<dbReference type="Gene3D" id="3.40.50.720">
    <property type="entry name" value="NAD(P)-binding Rossmann-like Domain"/>
    <property type="match status" value="1"/>
</dbReference>
<reference evidence="1" key="1">
    <citation type="submission" date="2023-01" db="EMBL/GenBank/DDBJ databases">
        <title>Metagenome sequencing of chrysophaentin producing Chrysophaeum taylorii.</title>
        <authorList>
            <person name="Davison J."/>
            <person name="Bewley C."/>
        </authorList>
    </citation>
    <scope>NUCLEOTIDE SEQUENCE</scope>
    <source>
        <strain evidence="1">NIES-1699</strain>
    </source>
</reference>
<dbReference type="Pfam" id="PF00106">
    <property type="entry name" value="adh_short"/>
    <property type="match status" value="1"/>
</dbReference>
<dbReference type="PANTHER" id="PTHR43544">
    <property type="entry name" value="SHORT-CHAIN DEHYDROGENASE/REDUCTASE"/>
    <property type="match status" value="1"/>
</dbReference>
<evidence type="ECO:0000313" key="2">
    <source>
        <dbReference type="Proteomes" id="UP001230188"/>
    </source>
</evidence>
<dbReference type="InterPro" id="IPR036291">
    <property type="entry name" value="NAD(P)-bd_dom_sf"/>
</dbReference>
<accession>A0AAD7XKY0</accession>